<evidence type="ECO:0000313" key="19">
    <source>
        <dbReference type="Proteomes" id="UP000630445"/>
    </source>
</evidence>
<dbReference type="InterPro" id="IPR053178">
    <property type="entry name" value="Osmoadaptation_assoc"/>
</dbReference>
<proteinExistence type="inferred from homology"/>
<evidence type="ECO:0000256" key="5">
    <source>
        <dbReference type="ARBA" id="ARBA00022729"/>
    </source>
</evidence>
<keyword evidence="4" id="KW-0964">Secreted</keyword>
<dbReference type="GO" id="GO:0030245">
    <property type="term" value="P:cellulose catabolic process"/>
    <property type="evidence" value="ECO:0007669"/>
    <property type="project" value="UniProtKB-KW"/>
</dbReference>
<evidence type="ECO:0000256" key="6">
    <source>
        <dbReference type="ARBA" id="ARBA00022801"/>
    </source>
</evidence>
<evidence type="ECO:0000256" key="15">
    <source>
        <dbReference type="ARBA" id="ARBA00032698"/>
    </source>
</evidence>
<dbReference type="InterPro" id="IPR013320">
    <property type="entry name" value="ConA-like_dom_sf"/>
</dbReference>
<keyword evidence="6" id="KW-0378">Hydrolase</keyword>
<organism evidence="17 19">
    <name type="scientific">Aspergillus hiratsukae</name>
    <dbReference type="NCBI Taxonomy" id="1194566"/>
    <lineage>
        <taxon>Eukaryota</taxon>
        <taxon>Fungi</taxon>
        <taxon>Dikarya</taxon>
        <taxon>Ascomycota</taxon>
        <taxon>Pezizomycotina</taxon>
        <taxon>Eurotiomycetes</taxon>
        <taxon>Eurotiomycetidae</taxon>
        <taxon>Eurotiales</taxon>
        <taxon>Aspergillaceae</taxon>
        <taxon>Aspergillus</taxon>
        <taxon>Aspergillus subgen. Fumigati</taxon>
    </lineage>
</organism>
<gene>
    <name evidence="17" type="ORF">CNMCM5793_009334</name>
    <name evidence="18" type="ORF">CNMCM6106_004143</name>
</gene>
<dbReference type="Pfam" id="PF00840">
    <property type="entry name" value="Glyco_hydro_7"/>
    <property type="match status" value="1"/>
</dbReference>
<evidence type="ECO:0000256" key="12">
    <source>
        <dbReference type="ARBA" id="ARBA00023326"/>
    </source>
</evidence>
<keyword evidence="8" id="KW-1015">Disulfide bond</keyword>
<dbReference type="EMBL" id="JACBAF010002049">
    <property type="protein sequence ID" value="KAF7169194.1"/>
    <property type="molecule type" value="Genomic_DNA"/>
</dbReference>
<dbReference type="SUPFAM" id="SSF49899">
    <property type="entry name" value="Concanavalin A-like lectins/glucanases"/>
    <property type="match status" value="1"/>
</dbReference>
<evidence type="ECO:0000313" key="18">
    <source>
        <dbReference type="EMBL" id="KAF7169194.1"/>
    </source>
</evidence>
<keyword evidence="9" id="KW-0325">Glycoprotein</keyword>
<keyword evidence="19" id="KW-1185">Reference proteome</keyword>
<dbReference type="GO" id="GO:0004553">
    <property type="term" value="F:hydrolase activity, hydrolyzing O-glycosyl compounds"/>
    <property type="evidence" value="ECO:0007669"/>
    <property type="project" value="InterPro"/>
</dbReference>
<evidence type="ECO:0000256" key="3">
    <source>
        <dbReference type="ARBA" id="ARBA00006044"/>
    </source>
</evidence>
<keyword evidence="11" id="KW-0326">Glycosidase</keyword>
<accession>A0A8H6P8I0</accession>
<dbReference type="SMART" id="SM00236">
    <property type="entry name" value="fCBD"/>
    <property type="match status" value="1"/>
</dbReference>
<dbReference type="OrthoDB" id="3525185at2759"/>
<dbReference type="GO" id="GO:0005576">
    <property type="term" value="C:extracellular region"/>
    <property type="evidence" value="ECO:0007669"/>
    <property type="project" value="UniProtKB-SubCell"/>
</dbReference>
<comment type="caution">
    <text evidence="17">The sequence shown here is derived from an EMBL/GenBank/DDBJ whole genome shotgun (WGS) entry which is preliminary data.</text>
</comment>
<evidence type="ECO:0000256" key="7">
    <source>
        <dbReference type="ARBA" id="ARBA00023001"/>
    </source>
</evidence>
<dbReference type="Proteomes" id="UP000630445">
    <property type="component" value="Unassembled WGS sequence"/>
</dbReference>
<name>A0A8H6P8I0_9EURO</name>
<sequence>MTTFTITESLRSCKPASHNRWLGYRIALAAALASSGGSSVIRAGRNVAAVTPASIRSRKQRDSEHVAASSAVHALVPRASMDGTLVPSLASTATDTQMKEVFQYFVMVSFPGLFSAWRNRVQLNWLDFVRHHLDTSSQALIWSLRSLSVWHLGRAHNDQEKILASRHLYGRGLQHLIRSLRNPRTATSNWTLMAAIHLGIYEMLHGLGEKSWLIHSRGIGRLFQLRGPEAHRDGFGRTLLLSYRSFLVADAFVCQEPCFLAEHGWRAIIYETLASERRAGKSCQLSELVELAFNEIVLCPGLLAQTRDLVSQTGGMSEILRESLVAQITRSRDRLVELERQIGPLIIKYNKKVIEQEEDAKSPIPTEFARKVAKFASHGARSAIAILSQLLVLIEADKNRVQARLKSVVPDDRLDISGISGNAITPAYCTAENSVFDGPGTFAMHGGFSAMSEAMSTGMVLIITYPTNASASTPGAVRGSCSTDSGVPATLESQSANSYVTYSNIKLDFDHLFSDEHDCGQCGGQGWTGPTTYASPYTCQVVNPYYFQCL</sequence>
<dbReference type="InterPro" id="IPR001722">
    <property type="entry name" value="Glyco_hydro_7"/>
</dbReference>
<evidence type="ECO:0000256" key="8">
    <source>
        <dbReference type="ARBA" id="ARBA00023157"/>
    </source>
</evidence>
<dbReference type="Proteomes" id="UP000662466">
    <property type="component" value="Unassembled WGS sequence"/>
</dbReference>
<keyword evidence="7" id="KW-0136">Cellulose degradation</keyword>
<dbReference type="PANTHER" id="PTHR38111">
    <property type="entry name" value="ZN(2)-C6 FUNGAL-TYPE DOMAIN-CONTAINING PROTEIN-RELATED"/>
    <property type="match status" value="1"/>
</dbReference>
<comment type="similarity">
    <text evidence="3">Belongs to the glycosyl hydrolase 7 (cellulase C) family.</text>
</comment>
<keyword evidence="12" id="KW-0624">Polysaccharide degradation</keyword>
<protein>
    <recommendedName>
        <fullName evidence="13">Beta-glucancellobiohydrolase B</fullName>
    </recommendedName>
    <alternativeName>
        <fullName evidence="15">Exocellobiohydrolase B</fullName>
    </alternativeName>
    <alternativeName>
        <fullName evidence="14">Exoglucanase B</fullName>
    </alternativeName>
</protein>
<dbReference type="Pfam" id="PF11951">
    <property type="entry name" value="Fungal_trans_2"/>
    <property type="match status" value="1"/>
</dbReference>
<dbReference type="EMBL" id="JACBAD010002039">
    <property type="protein sequence ID" value="KAF7121781.1"/>
    <property type="molecule type" value="Genomic_DNA"/>
</dbReference>
<dbReference type="Pfam" id="PF00734">
    <property type="entry name" value="CBM_1"/>
    <property type="match status" value="1"/>
</dbReference>
<evidence type="ECO:0000256" key="11">
    <source>
        <dbReference type="ARBA" id="ARBA00023295"/>
    </source>
</evidence>
<dbReference type="InterPro" id="IPR035971">
    <property type="entry name" value="CBD_sf"/>
</dbReference>
<evidence type="ECO:0000256" key="1">
    <source>
        <dbReference type="ARBA" id="ARBA00002392"/>
    </source>
</evidence>
<dbReference type="PANTHER" id="PTHR38111:SF6">
    <property type="entry name" value="FINGER DOMAIN PROTEIN, PUTATIVE (AFU_ORTHOLOGUE AFUA_8G01940)-RELATED"/>
    <property type="match status" value="1"/>
</dbReference>
<reference evidence="17" key="1">
    <citation type="submission" date="2020-06" db="EMBL/GenBank/DDBJ databases">
        <title>Draft genome sequences of strains closely related to Aspergillus parafelis and Aspergillus hiratsukae.</title>
        <authorList>
            <person name="Dos Santos R.A.C."/>
            <person name="Rivero-Menendez O."/>
            <person name="Steenwyk J.L."/>
            <person name="Mead M.E."/>
            <person name="Goldman G.H."/>
            <person name="Alastruey-Izquierdo A."/>
            <person name="Rokas A."/>
        </authorList>
    </citation>
    <scope>NUCLEOTIDE SEQUENCE</scope>
    <source>
        <strain evidence="17">CNM-CM5793</strain>
        <strain evidence="18">CNM-CM6106</strain>
    </source>
</reference>
<evidence type="ECO:0000256" key="14">
    <source>
        <dbReference type="ARBA" id="ARBA00030725"/>
    </source>
</evidence>
<comment type="subcellular location">
    <subcellularLocation>
        <location evidence="2">Secreted</location>
    </subcellularLocation>
</comment>
<evidence type="ECO:0000256" key="2">
    <source>
        <dbReference type="ARBA" id="ARBA00004613"/>
    </source>
</evidence>
<comment type="function">
    <text evidence="1">The biological conversion of cellulose to glucose generally requires three types of hydrolytic enzymes: (1) Endoglucanases which cut internal beta-1,4-glucosidic bonds; (2) Exocellobiohydrolases that cut the disaccharide cellobiose from the non-reducing end of the cellulose polymer chain; (3) Beta-1,4-glucosidases which hydrolyze the cellobiose and other short cello-oligosaccharides to glucose.</text>
</comment>
<dbReference type="PROSITE" id="PS51164">
    <property type="entry name" value="CBM1_2"/>
    <property type="match status" value="1"/>
</dbReference>
<keyword evidence="10" id="KW-0119">Carbohydrate metabolism</keyword>
<feature type="domain" description="CBM1" evidence="16">
    <location>
        <begin position="514"/>
        <end position="550"/>
    </location>
</feature>
<evidence type="ECO:0000256" key="13">
    <source>
        <dbReference type="ARBA" id="ARBA00030540"/>
    </source>
</evidence>
<dbReference type="InterPro" id="IPR021858">
    <property type="entry name" value="Fun_TF"/>
</dbReference>
<evidence type="ECO:0000259" key="16">
    <source>
        <dbReference type="PROSITE" id="PS51164"/>
    </source>
</evidence>
<dbReference type="AlphaFoldDB" id="A0A8H6P8I0"/>
<dbReference type="GO" id="GO:0030248">
    <property type="term" value="F:cellulose binding"/>
    <property type="evidence" value="ECO:0007669"/>
    <property type="project" value="InterPro"/>
</dbReference>
<evidence type="ECO:0000256" key="10">
    <source>
        <dbReference type="ARBA" id="ARBA00023277"/>
    </source>
</evidence>
<evidence type="ECO:0000256" key="9">
    <source>
        <dbReference type="ARBA" id="ARBA00023180"/>
    </source>
</evidence>
<evidence type="ECO:0000313" key="17">
    <source>
        <dbReference type="EMBL" id="KAF7121781.1"/>
    </source>
</evidence>
<dbReference type="SUPFAM" id="SSF57180">
    <property type="entry name" value="Cellulose-binding domain"/>
    <property type="match status" value="1"/>
</dbReference>
<evidence type="ECO:0000256" key="4">
    <source>
        <dbReference type="ARBA" id="ARBA00022525"/>
    </source>
</evidence>
<dbReference type="InterPro" id="IPR037019">
    <property type="entry name" value="Glyco_hydro_7_sf"/>
</dbReference>
<keyword evidence="5" id="KW-0732">Signal</keyword>
<dbReference type="InterPro" id="IPR000254">
    <property type="entry name" value="CBD"/>
</dbReference>
<dbReference type="Gene3D" id="2.70.100.10">
    <property type="entry name" value="Glycoside hydrolase, family 7, domain"/>
    <property type="match status" value="1"/>
</dbReference>